<evidence type="ECO:0000256" key="4">
    <source>
        <dbReference type="ARBA" id="ARBA00023163"/>
    </source>
</evidence>
<dbReference type="GO" id="GO:0016987">
    <property type="term" value="F:sigma factor activity"/>
    <property type="evidence" value="ECO:0007669"/>
    <property type="project" value="UniProtKB-KW"/>
</dbReference>
<dbReference type="SUPFAM" id="SSF88659">
    <property type="entry name" value="Sigma3 and sigma4 domains of RNA polymerase sigma factors"/>
    <property type="match status" value="1"/>
</dbReference>
<evidence type="ECO:0000259" key="5">
    <source>
        <dbReference type="Pfam" id="PF04542"/>
    </source>
</evidence>
<protein>
    <submittedName>
        <fullName evidence="7">RNA polymerase subunit sigma-24</fullName>
    </submittedName>
</protein>
<dbReference type="PANTHER" id="PTHR43133:SF46">
    <property type="entry name" value="RNA POLYMERASE SIGMA-70 FACTOR ECF SUBFAMILY"/>
    <property type="match status" value="1"/>
</dbReference>
<reference evidence="7 8" key="1">
    <citation type="submission" date="2018-04" db="EMBL/GenBank/DDBJ databases">
        <title>Chitinophaga fuyangensis sp. nov., isolated from soil in a chemical factory.</title>
        <authorList>
            <person name="Chen K."/>
        </authorList>
    </citation>
    <scope>NUCLEOTIDE SEQUENCE [LARGE SCALE GENOMIC DNA]</scope>
    <source>
        <strain evidence="7 8">LY-1</strain>
    </source>
</reference>
<feature type="domain" description="RNA polymerase sigma factor 70 region 4 type 2" evidence="6">
    <location>
        <begin position="121"/>
        <end position="169"/>
    </location>
</feature>
<comment type="caution">
    <text evidence="7">The sequence shown here is derived from an EMBL/GenBank/DDBJ whole genome shotgun (WGS) entry which is preliminary data.</text>
</comment>
<evidence type="ECO:0000256" key="3">
    <source>
        <dbReference type="ARBA" id="ARBA00023082"/>
    </source>
</evidence>
<dbReference type="OrthoDB" id="799938at2"/>
<keyword evidence="4" id="KW-0804">Transcription</keyword>
<dbReference type="Pfam" id="PF08281">
    <property type="entry name" value="Sigma70_r4_2"/>
    <property type="match status" value="1"/>
</dbReference>
<dbReference type="InterPro" id="IPR013324">
    <property type="entry name" value="RNA_pol_sigma_r3/r4-like"/>
</dbReference>
<name>A0A2T7BQ95_9BACT</name>
<dbReference type="InterPro" id="IPR036388">
    <property type="entry name" value="WH-like_DNA-bd_sf"/>
</dbReference>
<dbReference type="GO" id="GO:0003677">
    <property type="term" value="F:DNA binding"/>
    <property type="evidence" value="ECO:0007669"/>
    <property type="project" value="InterPro"/>
</dbReference>
<keyword evidence="8" id="KW-1185">Reference proteome</keyword>
<evidence type="ECO:0000256" key="2">
    <source>
        <dbReference type="ARBA" id="ARBA00023015"/>
    </source>
</evidence>
<dbReference type="InterPro" id="IPR014284">
    <property type="entry name" value="RNA_pol_sigma-70_dom"/>
</dbReference>
<feature type="domain" description="RNA polymerase sigma-70 region 2" evidence="5">
    <location>
        <begin position="27"/>
        <end position="94"/>
    </location>
</feature>
<dbReference type="Gene3D" id="1.10.10.10">
    <property type="entry name" value="Winged helix-like DNA-binding domain superfamily/Winged helix DNA-binding domain"/>
    <property type="match status" value="1"/>
</dbReference>
<organism evidence="7 8">
    <name type="scientific">Chitinophaga parva</name>
    <dbReference type="NCBI Taxonomy" id="2169414"/>
    <lineage>
        <taxon>Bacteria</taxon>
        <taxon>Pseudomonadati</taxon>
        <taxon>Bacteroidota</taxon>
        <taxon>Chitinophagia</taxon>
        <taxon>Chitinophagales</taxon>
        <taxon>Chitinophagaceae</taxon>
        <taxon>Chitinophaga</taxon>
    </lineage>
</organism>
<dbReference type="PANTHER" id="PTHR43133">
    <property type="entry name" value="RNA POLYMERASE ECF-TYPE SIGMA FACTO"/>
    <property type="match status" value="1"/>
</dbReference>
<dbReference type="NCBIfam" id="TIGR02937">
    <property type="entry name" value="sigma70-ECF"/>
    <property type="match status" value="1"/>
</dbReference>
<dbReference type="AlphaFoldDB" id="A0A2T7BQ95"/>
<evidence type="ECO:0000313" key="8">
    <source>
        <dbReference type="Proteomes" id="UP000244450"/>
    </source>
</evidence>
<dbReference type="Gene3D" id="1.10.1740.10">
    <property type="match status" value="1"/>
</dbReference>
<dbReference type="GO" id="GO:0006352">
    <property type="term" value="P:DNA-templated transcription initiation"/>
    <property type="evidence" value="ECO:0007669"/>
    <property type="project" value="InterPro"/>
</dbReference>
<keyword evidence="3" id="KW-0731">Sigma factor</keyword>
<dbReference type="InterPro" id="IPR007627">
    <property type="entry name" value="RNA_pol_sigma70_r2"/>
</dbReference>
<dbReference type="InterPro" id="IPR013249">
    <property type="entry name" value="RNA_pol_sigma70_r4_t2"/>
</dbReference>
<dbReference type="Pfam" id="PF04542">
    <property type="entry name" value="Sigma70_r2"/>
    <property type="match status" value="1"/>
</dbReference>
<dbReference type="SUPFAM" id="SSF88946">
    <property type="entry name" value="Sigma2 domain of RNA polymerase sigma factors"/>
    <property type="match status" value="1"/>
</dbReference>
<gene>
    <name evidence="7" type="ORF">DCC81_05110</name>
</gene>
<sequence length="194" mass="22448">MHAVDQSGEQDLLSRVAAGDEAAFTQLFHHYYPLLSTHIFRITRSAEDTEEIVQDVFFKIWMSRESLTGIAAFRPYLWVIARNRALNALQKMARERSNRAAYTQSFAETESPDHLPQLYSLIDEAIRQLPPQQQQVYRLGRQERLRQAEIAERMGLTVATVKKYMQLAVLSVSAYIRDKHLVSLPLVLLLCMRR</sequence>
<evidence type="ECO:0000259" key="6">
    <source>
        <dbReference type="Pfam" id="PF08281"/>
    </source>
</evidence>
<evidence type="ECO:0000313" key="7">
    <source>
        <dbReference type="EMBL" id="PUZ29832.1"/>
    </source>
</evidence>
<accession>A0A2T7BQ95</accession>
<dbReference type="InterPro" id="IPR039425">
    <property type="entry name" value="RNA_pol_sigma-70-like"/>
</dbReference>
<evidence type="ECO:0000256" key="1">
    <source>
        <dbReference type="ARBA" id="ARBA00010641"/>
    </source>
</evidence>
<dbReference type="EMBL" id="QCYK01000001">
    <property type="protein sequence ID" value="PUZ29832.1"/>
    <property type="molecule type" value="Genomic_DNA"/>
</dbReference>
<comment type="similarity">
    <text evidence="1">Belongs to the sigma-70 factor family. ECF subfamily.</text>
</comment>
<dbReference type="Proteomes" id="UP000244450">
    <property type="component" value="Unassembled WGS sequence"/>
</dbReference>
<dbReference type="InterPro" id="IPR013325">
    <property type="entry name" value="RNA_pol_sigma_r2"/>
</dbReference>
<proteinExistence type="inferred from homology"/>
<keyword evidence="2" id="KW-0805">Transcription regulation</keyword>